<dbReference type="RefSeq" id="XP_067068955.1">
    <property type="nucleotide sequence ID" value="XM_067212321.1"/>
</dbReference>
<protein>
    <submittedName>
        <fullName evidence="3">Uncharacterized protein</fullName>
    </submittedName>
</protein>
<keyword evidence="4" id="KW-1185">Reference proteome</keyword>
<dbReference type="Gene3D" id="2.40.50.140">
    <property type="entry name" value="Nucleic acid-binding proteins"/>
    <property type="match status" value="1"/>
</dbReference>
<dbReference type="GO" id="GO:0006396">
    <property type="term" value="P:RNA processing"/>
    <property type="evidence" value="ECO:0007669"/>
    <property type="project" value="InterPro"/>
</dbReference>
<name>A0A1J4MW19_9CRYT</name>
<evidence type="ECO:0000256" key="1">
    <source>
        <dbReference type="ARBA" id="ARBA00004604"/>
    </source>
</evidence>
<dbReference type="AlphaFoldDB" id="A0A1J4MW19"/>
<reference evidence="3 4" key="1">
    <citation type="submission" date="2016-10" db="EMBL/GenBank/DDBJ databases">
        <title>Reductive evolution of mitochondrial metabolism and differential evolution of invasion-related proteins in Cryptosporidium.</title>
        <authorList>
            <person name="Liu S."/>
            <person name="Roellig D.M."/>
            <person name="Guo Y."/>
            <person name="Li N."/>
            <person name="Frace M.A."/>
            <person name="Tang K."/>
            <person name="Zhang L."/>
            <person name="Feng Y."/>
            <person name="Xiao L."/>
        </authorList>
    </citation>
    <scope>NUCLEOTIDE SEQUENCE [LARGE SCALE GENOMIC DNA]</scope>
    <source>
        <strain evidence="3">30847</strain>
    </source>
</reference>
<gene>
    <name evidence="3" type="ORF">cand_020910</name>
</gene>
<organism evidence="3 4">
    <name type="scientific">Cryptosporidium andersoni</name>
    <dbReference type="NCBI Taxonomy" id="117008"/>
    <lineage>
        <taxon>Eukaryota</taxon>
        <taxon>Sar</taxon>
        <taxon>Alveolata</taxon>
        <taxon>Apicomplexa</taxon>
        <taxon>Conoidasida</taxon>
        <taxon>Coccidia</taxon>
        <taxon>Eucoccidiorida</taxon>
        <taxon>Eimeriorina</taxon>
        <taxon>Cryptosporidiidae</taxon>
        <taxon>Cryptosporidium</taxon>
    </lineage>
</organism>
<dbReference type="PANTHER" id="PTHR12686:SF8">
    <property type="entry name" value="EXOSOME COMPLEX COMPONENT CSL4"/>
    <property type="match status" value="1"/>
</dbReference>
<dbReference type="SUPFAM" id="SSF50249">
    <property type="entry name" value="Nucleic acid-binding proteins"/>
    <property type="match status" value="1"/>
</dbReference>
<evidence type="ECO:0000313" key="3">
    <source>
        <dbReference type="EMBL" id="OII77109.1"/>
    </source>
</evidence>
<dbReference type="PANTHER" id="PTHR12686">
    <property type="entry name" value="3'-5' EXORIBONUCLEASE CSL4-RELATED"/>
    <property type="match status" value="1"/>
</dbReference>
<evidence type="ECO:0000313" key="4">
    <source>
        <dbReference type="Proteomes" id="UP000186804"/>
    </source>
</evidence>
<proteinExistence type="predicted"/>
<keyword evidence="2" id="KW-0271">Exosome</keyword>
<dbReference type="InterPro" id="IPR039771">
    <property type="entry name" value="Csl4"/>
</dbReference>
<evidence type="ECO:0000256" key="2">
    <source>
        <dbReference type="ARBA" id="ARBA00022835"/>
    </source>
</evidence>
<dbReference type="InterPro" id="IPR012340">
    <property type="entry name" value="NA-bd_OB-fold"/>
</dbReference>
<dbReference type="VEuPathDB" id="CryptoDB:cand_020910"/>
<dbReference type="GO" id="GO:0000178">
    <property type="term" value="C:exosome (RNase complex)"/>
    <property type="evidence" value="ECO:0007669"/>
    <property type="project" value="UniProtKB-KW"/>
</dbReference>
<dbReference type="GO" id="GO:0005730">
    <property type="term" value="C:nucleolus"/>
    <property type="evidence" value="ECO:0007669"/>
    <property type="project" value="UniProtKB-SubCell"/>
</dbReference>
<dbReference type="GeneID" id="92366275"/>
<sequence length="200" mass="21813">MEDNDIVIPGQRIALESSNTKESSGVYKGLDGTTYASIVCLKSSLGSIQTHYSIGSIVLGVVSRVLPRKGVEIRLVGNINKGLKVEYDSIFGLLRPQDIGCWNIGKHSEVTDSGLIGEHLESIGSYWINDCYRPGDIVKCTIISVSPQILVSTNQVDLGCVFTPCTACNGERMAYPISYNTVLCKDCKTPMLRKTSRPCF</sequence>
<dbReference type="OrthoDB" id="440760at2759"/>
<comment type="subcellular location">
    <subcellularLocation>
        <location evidence="1">Nucleus</location>
        <location evidence="1">Nucleolus</location>
    </subcellularLocation>
</comment>
<dbReference type="Proteomes" id="UP000186804">
    <property type="component" value="Unassembled WGS sequence"/>
</dbReference>
<accession>A0A1J4MW19</accession>
<comment type="caution">
    <text evidence="3">The sequence shown here is derived from an EMBL/GenBank/DDBJ whole genome shotgun (WGS) entry which is preliminary data.</text>
</comment>
<dbReference type="EMBL" id="LRBS01000045">
    <property type="protein sequence ID" value="OII77109.1"/>
    <property type="molecule type" value="Genomic_DNA"/>
</dbReference>